<dbReference type="Pfam" id="PF08242">
    <property type="entry name" value="Methyltransf_12"/>
    <property type="match status" value="1"/>
</dbReference>
<dbReference type="EMBL" id="AP022582">
    <property type="protein sequence ID" value="BBY03831.1"/>
    <property type="molecule type" value="Genomic_DNA"/>
</dbReference>
<evidence type="ECO:0000313" key="2">
    <source>
        <dbReference type="EMBL" id="BBY03831.1"/>
    </source>
</evidence>
<dbReference type="Proteomes" id="UP000466632">
    <property type="component" value="Chromosome"/>
</dbReference>
<proteinExistence type="predicted"/>
<dbReference type="InterPro" id="IPR013217">
    <property type="entry name" value="Methyltransf_12"/>
</dbReference>
<name>A0A7I7P4M6_9MYCO</name>
<evidence type="ECO:0000313" key="3">
    <source>
        <dbReference type="Proteomes" id="UP000466632"/>
    </source>
</evidence>
<accession>A0A7I7P4M6</accession>
<dbReference type="InterPro" id="IPR029063">
    <property type="entry name" value="SAM-dependent_MTases_sf"/>
</dbReference>
<dbReference type="KEGG" id="mseo:MSEO_43300"/>
<dbReference type="SUPFAM" id="SSF53335">
    <property type="entry name" value="S-adenosyl-L-methionine-dependent methyltransferases"/>
    <property type="match status" value="1"/>
</dbReference>
<evidence type="ECO:0000259" key="1">
    <source>
        <dbReference type="Pfam" id="PF08242"/>
    </source>
</evidence>
<organism evidence="2 3">
    <name type="scientific">Mycobacterium seoulense</name>
    <dbReference type="NCBI Taxonomy" id="386911"/>
    <lineage>
        <taxon>Bacteria</taxon>
        <taxon>Bacillati</taxon>
        <taxon>Actinomycetota</taxon>
        <taxon>Actinomycetes</taxon>
        <taxon>Mycobacteriales</taxon>
        <taxon>Mycobacteriaceae</taxon>
        <taxon>Mycobacterium</taxon>
    </lineage>
</organism>
<dbReference type="Gene3D" id="3.40.50.150">
    <property type="entry name" value="Vaccinia Virus protein VP39"/>
    <property type="match status" value="1"/>
</dbReference>
<sequence length="240" mass="26300">MALRTPSHRKLTGVLDDREGKRTVALTLKQARAVYDRIGRVQDWQAFYEDATTDRLVANAELGGNQTIFEFGCGTGRLAQRLLRALPSSVTYLGVDISPVMINLAKSRLAAWPERAKATLVDGSLPLPADDASADRVLSTFVFDLLEAEYARAVLNDLRRILAPDGRLCVASLGHGERVTERGVSRTWTGLWDVAPRLVGGCRPINMSALIGHDWQILHHSRVHRLGLVTDVVIATPSTA</sequence>
<dbReference type="CDD" id="cd02440">
    <property type="entry name" value="AdoMet_MTases"/>
    <property type="match status" value="1"/>
</dbReference>
<dbReference type="GO" id="GO:0008168">
    <property type="term" value="F:methyltransferase activity"/>
    <property type="evidence" value="ECO:0007669"/>
    <property type="project" value="TreeGrafter"/>
</dbReference>
<dbReference type="PANTHER" id="PTHR43464">
    <property type="entry name" value="METHYLTRANSFERASE"/>
    <property type="match status" value="1"/>
</dbReference>
<feature type="domain" description="Methyltransferase type 12" evidence="1">
    <location>
        <begin position="70"/>
        <end position="168"/>
    </location>
</feature>
<reference evidence="2 3" key="1">
    <citation type="journal article" date="2019" name="Emerg. Microbes Infect.">
        <title>Comprehensive subspecies identification of 175 nontuberculous mycobacteria species based on 7547 genomic profiles.</title>
        <authorList>
            <person name="Matsumoto Y."/>
            <person name="Kinjo T."/>
            <person name="Motooka D."/>
            <person name="Nabeya D."/>
            <person name="Jung N."/>
            <person name="Uechi K."/>
            <person name="Horii T."/>
            <person name="Iida T."/>
            <person name="Fujita J."/>
            <person name="Nakamura S."/>
        </authorList>
    </citation>
    <scope>NUCLEOTIDE SEQUENCE [LARGE SCALE GENOMIC DNA]</scope>
    <source>
        <strain evidence="2 3">JCM 16018</strain>
    </source>
</reference>
<keyword evidence="3" id="KW-1185">Reference proteome</keyword>
<gene>
    <name evidence="2" type="ORF">MSEO_43300</name>
</gene>
<dbReference type="PANTHER" id="PTHR43464:SF90">
    <property type="entry name" value="METHYLTRANSFERASE TYPE 11"/>
    <property type="match status" value="1"/>
</dbReference>
<dbReference type="AlphaFoldDB" id="A0A7I7P4M6"/>
<protein>
    <recommendedName>
        <fullName evidence="1">Methyltransferase type 12 domain-containing protein</fullName>
    </recommendedName>
</protein>